<proteinExistence type="predicted"/>
<comment type="caution">
    <text evidence="1">The sequence shown here is derived from an EMBL/GenBank/DDBJ whole genome shotgun (WGS) entry which is preliminary data.</text>
</comment>
<name>A0ACB6QN18_9PLEO</name>
<dbReference type="EMBL" id="MU003519">
    <property type="protein sequence ID" value="KAF2467697.1"/>
    <property type="molecule type" value="Genomic_DNA"/>
</dbReference>
<dbReference type="Proteomes" id="UP000799755">
    <property type="component" value="Unassembled WGS sequence"/>
</dbReference>
<sequence>MDGHEHWQNERCRSHCLGPQGRNAAGTPGQDIQHNYLYDQLDPLSPEQERVGREEGNEAPGQHPGFGIDDSSPHNQFDSRSRPRTSLQHHSSYQHLNYQMNSQEFSHHNSPVMGMSQHQPQPPSSGWLDPNIHIESQLRELNSPTNTGSESSLGPRGHFTSTPSHRPPCQGGGSCHHCFHPGQQSGFPSTGVSVSEGFSPVVRSSGQAQEFDLPSDYEYLNNGDHGFRITTGGNSSCAHHRITHRRESAAQEPVGQLELLQNDLPASEGLSLLPSHDSLQSFGVSDGALPPEPADPYLGGAASQQSQPAHGATVHHPWEMSPWLERIDRLYGALVQCQRSDTPPGTPPASSVGGLPIAPTVPREYTNDWDVAITHRREVTTEPAVRPEKDPTISQVLKNAEYWVGQLYSAFRNTHKCLDKVNSHDVKKFDRENFYRIHPKVEAVCREIFVALISRVTRGFRQGTRTRNDAEDPDASCIKDRDGSCRERIQNVVVVLKYDKRICRDAMKDFSKIEELVNAPLSVARIKQGNAANNSKRTLLGQDNQELKAKLAALEQTQTESTPPSSTPVGTPAATQSTPAHRSSKKKLAQGGPGTSSPAAGSTIRRATPATEAQLTSAGESSGSPTNNACQTVTPASPVDPRLLRAGIPPGRFFSQAPRLPPAGFQHRNLTGTPSGGSRAPMPQPPIPPAPARIASVYPQPEPFDSPGFLNRSASQTASHFRNQGSAVYQKVSSAQSQAYIGQGQDFTGQMQPYIRSGQVYTTPGKGFSAERKRPREQKESEAPDESPNNKRTKNDKGRDDAQDELDGDAEYEEENGEDSGDFNCNFNWP</sequence>
<keyword evidence="2" id="KW-1185">Reference proteome</keyword>
<gene>
    <name evidence="1" type="ORF">BDR25DRAFT_316696</name>
</gene>
<organism evidence="1 2">
    <name type="scientific">Lindgomyces ingoldianus</name>
    <dbReference type="NCBI Taxonomy" id="673940"/>
    <lineage>
        <taxon>Eukaryota</taxon>
        <taxon>Fungi</taxon>
        <taxon>Dikarya</taxon>
        <taxon>Ascomycota</taxon>
        <taxon>Pezizomycotina</taxon>
        <taxon>Dothideomycetes</taxon>
        <taxon>Pleosporomycetidae</taxon>
        <taxon>Pleosporales</taxon>
        <taxon>Lindgomycetaceae</taxon>
        <taxon>Lindgomyces</taxon>
    </lineage>
</organism>
<evidence type="ECO:0000313" key="1">
    <source>
        <dbReference type="EMBL" id="KAF2467697.1"/>
    </source>
</evidence>
<accession>A0ACB6QN18</accession>
<evidence type="ECO:0000313" key="2">
    <source>
        <dbReference type="Proteomes" id="UP000799755"/>
    </source>
</evidence>
<protein>
    <submittedName>
        <fullName evidence="1">Uncharacterized protein</fullName>
    </submittedName>
</protein>
<reference evidence="1" key="1">
    <citation type="journal article" date="2020" name="Stud. Mycol.">
        <title>101 Dothideomycetes genomes: a test case for predicting lifestyles and emergence of pathogens.</title>
        <authorList>
            <person name="Haridas S."/>
            <person name="Albert R."/>
            <person name="Binder M."/>
            <person name="Bloem J."/>
            <person name="Labutti K."/>
            <person name="Salamov A."/>
            <person name="Andreopoulos B."/>
            <person name="Baker S."/>
            <person name="Barry K."/>
            <person name="Bills G."/>
            <person name="Bluhm B."/>
            <person name="Cannon C."/>
            <person name="Castanera R."/>
            <person name="Culley D."/>
            <person name="Daum C."/>
            <person name="Ezra D."/>
            <person name="Gonzalez J."/>
            <person name="Henrissat B."/>
            <person name="Kuo A."/>
            <person name="Liang C."/>
            <person name="Lipzen A."/>
            <person name="Lutzoni F."/>
            <person name="Magnuson J."/>
            <person name="Mondo S."/>
            <person name="Nolan M."/>
            <person name="Ohm R."/>
            <person name="Pangilinan J."/>
            <person name="Park H.-J."/>
            <person name="Ramirez L."/>
            <person name="Alfaro M."/>
            <person name="Sun H."/>
            <person name="Tritt A."/>
            <person name="Yoshinaga Y."/>
            <person name="Zwiers L.-H."/>
            <person name="Turgeon B."/>
            <person name="Goodwin S."/>
            <person name="Spatafora J."/>
            <person name="Crous P."/>
            <person name="Grigoriev I."/>
        </authorList>
    </citation>
    <scope>NUCLEOTIDE SEQUENCE</scope>
    <source>
        <strain evidence="1">ATCC 200398</strain>
    </source>
</reference>